<keyword evidence="3" id="KW-1185">Reference proteome</keyword>
<dbReference type="Proteomes" id="UP000215914">
    <property type="component" value="Chromosome 5"/>
</dbReference>
<reference evidence="1 3" key="1">
    <citation type="journal article" date="2017" name="Nature">
        <title>The sunflower genome provides insights into oil metabolism, flowering and Asterid evolution.</title>
        <authorList>
            <person name="Badouin H."/>
            <person name="Gouzy J."/>
            <person name="Grassa C.J."/>
            <person name="Murat F."/>
            <person name="Staton S.E."/>
            <person name="Cottret L."/>
            <person name="Lelandais-Briere C."/>
            <person name="Owens G.L."/>
            <person name="Carrere S."/>
            <person name="Mayjonade B."/>
            <person name="Legrand L."/>
            <person name="Gill N."/>
            <person name="Kane N.C."/>
            <person name="Bowers J.E."/>
            <person name="Hubner S."/>
            <person name="Bellec A."/>
            <person name="Berard A."/>
            <person name="Berges H."/>
            <person name="Blanchet N."/>
            <person name="Boniface M.C."/>
            <person name="Brunel D."/>
            <person name="Catrice O."/>
            <person name="Chaidir N."/>
            <person name="Claudel C."/>
            <person name="Donnadieu C."/>
            <person name="Faraut T."/>
            <person name="Fievet G."/>
            <person name="Helmstetter N."/>
            <person name="King M."/>
            <person name="Knapp S.J."/>
            <person name="Lai Z."/>
            <person name="Le Paslier M.C."/>
            <person name="Lippi Y."/>
            <person name="Lorenzon L."/>
            <person name="Mandel J.R."/>
            <person name="Marage G."/>
            <person name="Marchand G."/>
            <person name="Marquand E."/>
            <person name="Bret-Mestries E."/>
            <person name="Morien E."/>
            <person name="Nambeesan S."/>
            <person name="Nguyen T."/>
            <person name="Pegot-Espagnet P."/>
            <person name="Pouilly N."/>
            <person name="Raftis F."/>
            <person name="Sallet E."/>
            <person name="Schiex T."/>
            <person name="Thomas J."/>
            <person name="Vandecasteele C."/>
            <person name="Vares D."/>
            <person name="Vear F."/>
            <person name="Vautrin S."/>
            <person name="Crespi M."/>
            <person name="Mangin B."/>
            <person name="Burke J.M."/>
            <person name="Salse J."/>
            <person name="Munos S."/>
            <person name="Vincourt P."/>
            <person name="Rieseberg L.H."/>
            <person name="Langlade N.B."/>
        </authorList>
    </citation>
    <scope>NUCLEOTIDE SEQUENCE [LARGE SCALE GENOMIC DNA]</scope>
    <source>
        <strain evidence="3">cv. SF193</strain>
        <tissue evidence="1">Leaves</tissue>
    </source>
</reference>
<reference evidence="2" key="2">
    <citation type="submission" date="2017-02" db="EMBL/GenBank/DDBJ databases">
        <title>Sunflower complete genome.</title>
        <authorList>
            <person name="Langlade N."/>
            <person name="Munos S."/>
        </authorList>
    </citation>
    <scope>NUCLEOTIDE SEQUENCE [LARGE SCALE GENOMIC DNA]</scope>
    <source>
        <tissue evidence="2">Leaves</tissue>
    </source>
</reference>
<protein>
    <submittedName>
        <fullName evidence="2">Uncharacterized protein</fullName>
    </submittedName>
</protein>
<dbReference type="AlphaFoldDB" id="A0A251UWY0"/>
<dbReference type="InParanoid" id="A0A251UWY0"/>
<evidence type="ECO:0000313" key="2">
    <source>
        <dbReference type="EMBL" id="OTG26831.1"/>
    </source>
</evidence>
<dbReference type="EMBL" id="MNCJ02000320">
    <property type="protein sequence ID" value="KAF5807758.1"/>
    <property type="molecule type" value="Genomic_DNA"/>
</dbReference>
<organism evidence="2 3">
    <name type="scientific">Helianthus annuus</name>
    <name type="common">Common sunflower</name>
    <dbReference type="NCBI Taxonomy" id="4232"/>
    <lineage>
        <taxon>Eukaryota</taxon>
        <taxon>Viridiplantae</taxon>
        <taxon>Streptophyta</taxon>
        <taxon>Embryophyta</taxon>
        <taxon>Tracheophyta</taxon>
        <taxon>Spermatophyta</taxon>
        <taxon>Magnoliopsida</taxon>
        <taxon>eudicotyledons</taxon>
        <taxon>Gunneridae</taxon>
        <taxon>Pentapetalae</taxon>
        <taxon>asterids</taxon>
        <taxon>campanulids</taxon>
        <taxon>Asterales</taxon>
        <taxon>Asteraceae</taxon>
        <taxon>Asteroideae</taxon>
        <taxon>Heliantheae alliance</taxon>
        <taxon>Heliantheae</taxon>
        <taxon>Helianthus</taxon>
    </lineage>
</organism>
<sequence length="52" mass="5923">MVKNQCSYRLCALCNMLHRSLEVILSSSLVSNQLKDGSMADNPGLFYWLLCR</sequence>
<dbReference type="EMBL" id="CM007894">
    <property type="protein sequence ID" value="OTG26831.1"/>
    <property type="molecule type" value="Genomic_DNA"/>
</dbReference>
<evidence type="ECO:0000313" key="3">
    <source>
        <dbReference type="Proteomes" id="UP000215914"/>
    </source>
</evidence>
<proteinExistence type="predicted"/>
<gene>
    <name evidence="2" type="ORF">HannXRQ_Chr05g0163051</name>
    <name evidence="1" type="ORF">HanXRQr2_Chr05g0237231</name>
</gene>
<accession>A0A251UWY0</accession>
<name>A0A251UWY0_HELAN</name>
<dbReference type="Gramene" id="mRNA:HanXRQr2_Chr05g0237231">
    <property type="protein sequence ID" value="mRNA:HanXRQr2_Chr05g0237231"/>
    <property type="gene ID" value="HanXRQr2_Chr05g0237231"/>
</dbReference>
<evidence type="ECO:0000313" key="1">
    <source>
        <dbReference type="EMBL" id="KAF5807758.1"/>
    </source>
</evidence>
<reference evidence="1" key="3">
    <citation type="submission" date="2020-06" db="EMBL/GenBank/DDBJ databases">
        <title>Helianthus annuus Genome sequencing and assembly Release 2.</title>
        <authorList>
            <person name="Gouzy J."/>
            <person name="Langlade N."/>
            <person name="Munos S."/>
        </authorList>
    </citation>
    <scope>NUCLEOTIDE SEQUENCE</scope>
    <source>
        <tissue evidence="1">Leaves</tissue>
    </source>
</reference>